<protein>
    <recommendedName>
        <fullName evidence="5">DYW domain-containing protein</fullName>
    </recommendedName>
</protein>
<dbReference type="Proteomes" id="UP001174677">
    <property type="component" value="Chromosome 11"/>
</dbReference>
<feature type="repeat" description="PPR" evidence="3">
    <location>
        <begin position="166"/>
        <end position="200"/>
    </location>
</feature>
<gene>
    <name evidence="6" type="ORF">P3X46_019523</name>
</gene>
<dbReference type="InterPro" id="IPR011990">
    <property type="entry name" value="TPR-like_helical_dom_sf"/>
</dbReference>
<evidence type="ECO:0000313" key="7">
    <source>
        <dbReference type="Proteomes" id="UP001174677"/>
    </source>
</evidence>
<organism evidence="6 7">
    <name type="scientific">Hevea brasiliensis</name>
    <name type="common">Para rubber tree</name>
    <name type="synonym">Siphonia brasiliensis</name>
    <dbReference type="NCBI Taxonomy" id="3981"/>
    <lineage>
        <taxon>Eukaryota</taxon>
        <taxon>Viridiplantae</taxon>
        <taxon>Streptophyta</taxon>
        <taxon>Embryophyta</taxon>
        <taxon>Tracheophyta</taxon>
        <taxon>Spermatophyta</taxon>
        <taxon>Magnoliopsida</taxon>
        <taxon>eudicotyledons</taxon>
        <taxon>Gunneridae</taxon>
        <taxon>Pentapetalae</taxon>
        <taxon>rosids</taxon>
        <taxon>fabids</taxon>
        <taxon>Malpighiales</taxon>
        <taxon>Euphorbiaceae</taxon>
        <taxon>Crotonoideae</taxon>
        <taxon>Micrandreae</taxon>
        <taxon>Hevea</taxon>
    </lineage>
</organism>
<feature type="region of interest" description="Disordered" evidence="4">
    <location>
        <begin position="67"/>
        <end position="97"/>
    </location>
</feature>
<proteinExistence type="inferred from homology"/>
<dbReference type="Gene3D" id="1.25.40.10">
    <property type="entry name" value="Tetratricopeptide repeat domain"/>
    <property type="match status" value="1"/>
</dbReference>
<feature type="domain" description="DYW" evidence="5">
    <location>
        <begin position="388"/>
        <end position="480"/>
    </location>
</feature>
<dbReference type="Pfam" id="PF01535">
    <property type="entry name" value="PPR"/>
    <property type="match status" value="3"/>
</dbReference>
<dbReference type="InterPro" id="IPR046960">
    <property type="entry name" value="PPR_At4g14850-like_plant"/>
</dbReference>
<keyword evidence="2" id="KW-0677">Repeat</keyword>
<dbReference type="Pfam" id="PF14432">
    <property type="entry name" value="DYW_deaminase"/>
    <property type="match status" value="1"/>
</dbReference>
<comment type="caution">
    <text evidence="6">The sequence shown here is derived from an EMBL/GenBank/DDBJ whole genome shotgun (WGS) entry which is preliminary data.</text>
</comment>
<evidence type="ECO:0000256" key="4">
    <source>
        <dbReference type="SAM" id="MobiDB-lite"/>
    </source>
</evidence>
<dbReference type="EMBL" id="JARPOI010000011">
    <property type="protein sequence ID" value="KAJ9167936.1"/>
    <property type="molecule type" value="Genomic_DNA"/>
</dbReference>
<comment type="similarity">
    <text evidence="1">Belongs to the PPR family. PCMP-H subfamily.</text>
</comment>
<keyword evidence="7" id="KW-1185">Reference proteome</keyword>
<evidence type="ECO:0000256" key="1">
    <source>
        <dbReference type="ARBA" id="ARBA00006643"/>
    </source>
</evidence>
<evidence type="ECO:0000313" key="6">
    <source>
        <dbReference type="EMBL" id="KAJ9167936.1"/>
    </source>
</evidence>
<feature type="region of interest" description="Disordered" evidence="4">
    <location>
        <begin position="1"/>
        <end position="21"/>
    </location>
</feature>
<dbReference type="PROSITE" id="PS51375">
    <property type="entry name" value="PPR"/>
    <property type="match status" value="1"/>
</dbReference>
<evidence type="ECO:0000256" key="3">
    <source>
        <dbReference type="PROSITE-ProRule" id="PRU00708"/>
    </source>
</evidence>
<reference evidence="6" key="1">
    <citation type="journal article" date="2023" name="Plant Biotechnol. J.">
        <title>Chromosome-level wild Hevea brasiliensis genome provides new tools for genomic-assisted breeding and valuable loci to elevate rubber yield.</title>
        <authorList>
            <person name="Cheng H."/>
            <person name="Song X."/>
            <person name="Hu Y."/>
            <person name="Wu T."/>
            <person name="Yang Q."/>
            <person name="An Z."/>
            <person name="Feng S."/>
            <person name="Deng Z."/>
            <person name="Wu W."/>
            <person name="Zeng X."/>
            <person name="Tu M."/>
            <person name="Wang X."/>
            <person name="Huang H."/>
        </authorList>
    </citation>
    <scope>NUCLEOTIDE SEQUENCE</scope>
    <source>
        <strain evidence="6">MT/VB/25A 57/8</strain>
    </source>
</reference>
<dbReference type="InterPro" id="IPR002885">
    <property type="entry name" value="PPR_rpt"/>
</dbReference>
<dbReference type="PANTHER" id="PTHR47926:SF353">
    <property type="entry name" value="DYW DOMAIN-CONTAINING PROTEIN"/>
    <property type="match status" value="1"/>
</dbReference>
<sequence>MASMVSFQHPRNPMIFPPESGPRVANTIPYSSYFYCSLQISPPSSLNPSKLKPLCFYAASKASNSTAKVYRRQKHKNPLNERKFNNDDQNDDDPLRGNSSIVLPTVDLMSLCKQGKIKEALEYVGRGAFADYNVFGALLDSCGSLKSLDMGKRAHELLKHLPFAGDIEMNNKLIGVYGKCGSMRDAHRVFDRMRERNMGSWHLLISEYAANLQGENGLLLFEEMKKSGYHPDEETFLAVFAACSSAGAVEESLLHFEAMRSEYGIIPGIDHYLGIINVLGSAGHLWEAEEFIERMPFEPTAEVWRALRNFAQIHGDIELEDHAEELLVAVDSSEASADKITLPPRKKQSATNMMEEKNRLAEYRCTEPYRGEGYEMVKGLNGQMREAGYVPDTRYVLHDIDEEAKEQALLYHSERLAIAYGLISTPARQTLRIMKNLRICGDCHNAIKIMSRIVGRELIIRDNKRFHHFKDGKCSCGDYW</sequence>
<name>A0ABQ9LIY6_HEVBR</name>
<accession>A0ABQ9LIY6</accession>
<dbReference type="InterPro" id="IPR032867">
    <property type="entry name" value="DYW_dom"/>
</dbReference>
<evidence type="ECO:0000256" key="2">
    <source>
        <dbReference type="ARBA" id="ARBA00022737"/>
    </source>
</evidence>
<dbReference type="NCBIfam" id="TIGR00756">
    <property type="entry name" value="PPR"/>
    <property type="match status" value="1"/>
</dbReference>
<dbReference type="PANTHER" id="PTHR47926">
    <property type="entry name" value="PENTATRICOPEPTIDE REPEAT-CONTAINING PROTEIN"/>
    <property type="match status" value="1"/>
</dbReference>
<evidence type="ECO:0000259" key="5">
    <source>
        <dbReference type="Pfam" id="PF14432"/>
    </source>
</evidence>